<feature type="compositionally biased region" description="Polar residues" evidence="6">
    <location>
        <begin position="551"/>
        <end position="588"/>
    </location>
</feature>
<organism evidence="8 9">
    <name type="scientific">Spinacia oleracea</name>
    <name type="common">Spinach</name>
    <dbReference type="NCBI Taxonomy" id="3562"/>
    <lineage>
        <taxon>Eukaryota</taxon>
        <taxon>Viridiplantae</taxon>
        <taxon>Streptophyta</taxon>
        <taxon>Embryophyta</taxon>
        <taxon>Tracheophyta</taxon>
        <taxon>Spermatophyta</taxon>
        <taxon>Magnoliopsida</taxon>
        <taxon>eudicotyledons</taxon>
        <taxon>Gunneridae</taxon>
        <taxon>Pentapetalae</taxon>
        <taxon>Caryophyllales</taxon>
        <taxon>Chenopodiaceae</taxon>
        <taxon>Chenopodioideae</taxon>
        <taxon>Anserineae</taxon>
        <taxon>Spinacia</taxon>
    </lineage>
</organism>
<evidence type="ECO:0000256" key="1">
    <source>
        <dbReference type="ARBA" id="ARBA00008675"/>
    </source>
</evidence>
<dbReference type="InterPro" id="IPR027417">
    <property type="entry name" value="P-loop_NTPase"/>
</dbReference>
<dbReference type="SUPFAM" id="SSF52540">
    <property type="entry name" value="P-loop containing nucleoside triphosphate hydrolases"/>
    <property type="match status" value="1"/>
</dbReference>
<keyword evidence="8" id="KW-1185">Reference proteome</keyword>
<dbReference type="InterPro" id="IPR058680">
    <property type="entry name" value="NBD_SMAX1-like"/>
</dbReference>
<evidence type="ECO:0000313" key="9">
    <source>
        <dbReference type="RefSeq" id="XP_021837710.2"/>
    </source>
</evidence>
<dbReference type="Gene3D" id="1.10.1780.10">
    <property type="entry name" value="Clp, N-terminal domain"/>
    <property type="match status" value="1"/>
</dbReference>
<evidence type="ECO:0000256" key="4">
    <source>
        <dbReference type="ARBA" id="ARBA00023163"/>
    </source>
</evidence>
<dbReference type="GO" id="GO:0016887">
    <property type="term" value="F:ATP hydrolysis activity"/>
    <property type="evidence" value="ECO:0007669"/>
    <property type="project" value="InterPro"/>
</dbReference>
<feature type="domain" description="Clp R" evidence="7">
    <location>
        <begin position="8"/>
        <end position="206"/>
    </location>
</feature>
<dbReference type="InterPro" id="IPR003959">
    <property type="entry name" value="ATPase_AAA_core"/>
</dbReference>
<dbReference type="Gene3D" id="3.40.50.300">
    <property type="entry name" value="P-loop containing nucleotide triphosphate hydrolases"/>
    <property type="match status" value="1"/>
</dbReference>
<reference evidence="9" key="2">
    <citation type="submission" date="2025-08" db="UniProtKB">
        <authorList>
            <consortium name="RefSeq"/>
        </authorList>
    </citation>
    <scope>IDENTIFICATION</scope>
    <source>
        <tissue evidence="9">Leaf</tissue>
    </source>
</reference>
<dbReference type="GO" id="GO:0005634">
    <property type="term" value="C:nucleus"/>
    <property type="evidence" value="ECO:0000318"/>
    <property type="project" value="GO_Central"/>
</dbReference>
<dbReference type="PANTHER" id="PTHR43572">
    <property type="entry name" value="CHAPERONE PROTEIN CLPD, CHLOROPLASTIC"/>
    <property type="match status" value="1"/>
</dbReference>
<keyword evidence="3" id="KW-0805">Transcription regulation</keyword>
<dbReference type="PANTHER" id="PTHR43572:SF38">
    <property type="entry name" value="PROTEIN SMAX1-LIKE 6"/>
    <property type="match status" value="1"/>
</dbReference>
<dbReference type="Pfam" id="PF23569">
    <property type="entry name" value="NBD_SMAX1"/>
    <property type="match status" value="1"/>
</dbReference>
<proteinExistence type="inferred from homology"/>
<dbReference type="InterPro" id="IPR004176">
    <property type="entry name" value="Clp_R_N"/>
</dbReference>
<dbReference type="InterPro" id="IPR036628">
    <property type="entry name" value="Clp_N_dom_sf"/>
</dbReference>
<protein>
    <submittedName>
        <fullName evidence="9">Protein SMAX1-LIKE 7</fullName>
    </submittedName>
</protein>
<dbReference type="Proteomes" id="UP000813463">
    <property type="component" value="Chromosome 1"/>
</dbReference>
<dbReference type="GO" id="GO:0044183">
    <property type="term" value="F:protein folding chaperone"/>
    <property type="evidence" value="ECO:0000318"/>
    <property type="project" value="GO_Central"/>
</dbReference>
<dbReference type="RefSeq" id="XP_021837710.2">
    <property type="nucleotide sequence ID" value="XM_021982018.2"/>
</dbReference>
<dbReference type="PROSITE" id="PS51903">
    <property type="entry name" value="CLP_R"/>
    <property type="match status" value="1"/>
</dbReference>
<dbReference type="Pfam" id="PF26587">
    <property type="entry name" value="AAA_lid_SMAX1"/>
    <property type="match status" value="1"/>
</dbReference>
<dbReference type="GO" id="GO:0005524">
    <property type="term" value="F:ATP binding"/>
    <property type="evidence" value="ECO:0007669"/>
    <property type="project" value="InterPro"/>
</dbReference>
<gene>
    <name evidence="9" type="primary">LOC110777415</name>
</gene>
<evidence type="ECO:0000256" key="5">
    <source>
        <dbReference type="PROSITE-ProRule" id="PRU01251"/>
    </source>
</evidence>
<reference evidence="8" key="1">
    <citation type="journal article" date="2021" name="Nat. Commun.">
        <title>Genomic analyses provide insights into spinach domestication and the genetic basis of agronomic traits.</title>
        <authorList>
            <person name="Cai X."/>
            <person name="Sun X."/>
            <person name="Xu C."/>
            <person name="Sun H."/>
            <person name="Wang X."/>
            <person name="Ge C."/>
            <person name="Zhang Z."/>
            <person name="Wang Q."/>
            <person name="Fei Z."/>
            <person name="Jiao C."/>
            <person name="Wang Q."/>
        </authorList>
    </citation>
    <scope>NUCLEOTIDE SEQUENCE [LARGE SCALE GENOMIC DNA]</scope>
    <source>
        <strain evidence="8">cv. Varoflay</strain>
    </source>
</reference>
<keyword evidence="2 5" id="KW-0677">Repeat</keyword>
<evidence type="ECO:0000313" key="8">
    <source>
        <dbReference type="Proteomes" id="UP000813463"/>
    </source>
</evidence>
<keyword evidence="4" id="KW-0804">Transcription</keyword>
<evidence type="ECO:0000256" key="6">
    <source>
        <dbReference type="SAM" id="MobiDB-lite"/>
    </source>
</evidence>
<evidence type="ECO:0000256" key="2">
    <source>
        <dbReference type="ARBA" id="ARBA00022737"/>
    </source>
</evidence>
<dbReference type="InterPro" id="IPR058954">
    <property type="entry name" value="AAA_lid_SMAX1"/>
</dbReference>
<name>A0A9R0HVT0_SPIOL</name>
<evidence type="ECO:0000256" key="3">
    <source>
        <dbReference type="ARBA" id="ARBA00023015"/>
    </source>
</evidence>
<dbReference type="GeneID" id="110777415"/>
<dbReference type="InterPro" id="IPR051650">
    <property type="entry name" value="SL_signaling_regulator"/>
</dbReference>
<comment type="similarity">
    <text evidence="1">Belongs to the ClpA/ClpB family.</text>
</comment>
<dbReference type="KEGG" id="soe:110777415"/>
<dbReference type="AlphaFoldDB" id="A0A9R0HVT0"/>
<feature type="region of interest" description="Disordered" evidence="6">
    <location>
        <begin position="548"/>
        <end position="593"/>
    </location>
</feature>
<sequence>MPTAVTTARQCLTEEAAKALDDAVSVAKRRNHAQTTSLHAVSALLSPSFSLVRESLTRCRSSAYSPRLQFRALELCVGVSLDRLPSSKITPQENDDFAPPISNSLMAAIKRSQANQRRQPEMYHFNPLHVSNIHGSCSTSSSNNNNNNINNNTFNNNNISISSIKVELKHFVLSILDDPIVSRVFGEAGFRSSEIKLSILHPPRWAPSPSLSPGSRCPPLFLCNLMDFPGYFGEIDENCKRIGEVMVKKKEKNPLLVGVCAKDALAKFKECVWKQKFDGFPVGIHGLKLFCLEKEIKEFVLGKSEKNEVLDLRIKEVRSMVENCSLVGPGIVINLGELKVLVDDENENDMMNQVVLKLSNLVEVHGKKIWLIGFAANYETYSNFVAKFPTLEKDWDLHPLPITSSRSSFDGFNSKSSLMGSFVPFGGFFPTPSDYRPPITAVQHSFTRCNACNDKYEQELDTILREGSSISSADQDSVTLPSWLQRSKSDLGKGGDIVTQVKDVKTASNEKTKQLQKKWDDHCRHVHQSPMFPSPGVSLARLQSGFPFTPDNRQGGSCSSGDSSLNERACSNSSSGMQNVSPHQQSTKPDFPKPAVVEVPQCQSAERERIAPPVYPIDKSRLPPNQITAISVTTDLGLGTIYASKCELKKPFLQAHLQPSPGPISTNQGIFNKKDSSQTAQSSFYGLDPDYKPLLKKLSEAVAWQGEAISRITEIVSCCKSGNGRQRAANIRGNNMWLSFLGPDKIGKKRIAEALADSIFAGSRDRLISVDLSAQDKIDKVNSLFHCQGSQDFDINMSRITVVDHIAQELCKKPHSVVFLENIDEADLVVQNSLSHAIQTGKFQDSRGREIGINNVIFVTTSSITKDERSLSPRKEFIKFQEEKILEAKNWQMQLATRSVLADTNRSNEATVSLLPSKCSSNQEFSAKRKLSHIINDSSENLEVSKRAQKTPKSSLDLNLPLEDTEEGDEMDICGRAWLEGFFGQVDGNVIFKPFDFDAVADKLLRKVRSKFEDTYRGERISLEIEHEVMVQILAAAWFSDKEGLEHWIEQVLYTSFSEAREKYGLSADSVVRLSCVEGVPVKEWVSGIRLPKRINIGI</sequence>
<accession>A0A9R0HVT0</accession>
<evidence type="ECO:0000259" key="7">
    <source>
        <dbReference type="PROSITE" id="PS51903"/>
    </source>
</evidence>
<dbReference type="Pfam" id="PF07724">
    <property type="entry name" value="AAA_2"/>
    <property type="match status" value="1"/>
</dbReference>